<reference evidence="1" key="1">
    <citation type="journal article" date="2014" name="Int. J. Syst. Evol. Microbiol.">
        <title>Complete genome sequence of Corynebacterium casei LMG S-19264T (=DSM 44701T), isolated from a smear-ripened cheese.</title>
        <authorList>
            <consortium name="US DOE Joint Genome Institute (JGI-PGF)"/>
            <person name="Walter F."/>
            <person name="Albersmeier A."/>
            <person name="Kalinowski J."/>
            <person name="Ruckert C."/>
        </authorList>
    </citation>
    <scope>NUCLEOTIDE SEQUENCE</scope>
    <source>
        <strain evidence="1">CGMCC 4.3508</strain>
    </source>
</reference>
<dbReference type="Pfam" id="PF14030">
    <property type="entry name" value="DUF4245"/>
    <property type="match status" value="1"/>
</dbReference>
<organism evidence="1 2">
    <name type="scientific">Nocardia jinanensis</name>
    <dbReference type="NCBI Taxonomy" id="382504"/>
    <lineage>
        <taxon>Bacteria</taxon>
        <taxon>Bacillati</taxon>
        <taxon>Actinomycetota</taxon>
        <taxon>Actinomycetes</taxon>
        <taxon>Mycobacteriales</taxon>
        <taxon>Nocardiaceae</taxon>
        <taxon>Nocardia</taxon>
    </lineage>
</organism>
<evidence type="ECO:0000313" key="1">
    <source>
        <dbReference type="EMBL" id="GGL30327.1"/>
    </source>
</evidence>
<evidence type="ECO:0000313" key="2">
    <source>
        <dbReference type="Proteomes" id="UP000638263"/>
    </source>
</evidence>
<sequence>MNDYRDLVWSLIPLVLIAVVFAGLTSQCSFSASGPTQGTIPSFDVAAALRSDAQNLSFPIREPALPANWQPNSGSRDTITERGGGTVSTIGYVTGAGTYMELDQSDATEQVLAGHIAGGKYPSGTRDIAGRKWVVYEEPGAEPAWVADFGDSRVLIRGAGDTEAFETLAAAVVAARPLPAT</sequence>
<name>A0A917RTH4_9NOCA</name>
<evidence type="ECO:0008006" key="3">
    <source>
        <dbReference type="Google" id="ProtNLM"/>
    </source>
</evidence>
<proteinExistence type="predicted"/>
<dbReference type="EMBL" id="BMMH01000012">
    <property type="protein sequence ID" value="GGL30327.1"/>
    <property type="molecule type" value="Genomic_DNA"/>
</dbReference>
<keyword evidence="2" id="KW-1185">Reference proteome</keyword>
<gene>
    <name evidence="1" type="ORF">GCM10011588_51350</name>
</gene>
<comment type="caution">
    <text evidence="1">The sequence shown here is derived from an EMBL/GenBank/DDBJ whole genome shotgun (WGS) entry which is preliminary data.</text>
</comment>
<dbReference type="AlphaFoldDB" id="A0A917RTH4"/>
<reference evidence="1" key="2">
    <citation type="submission" date="2020-09" db="EMBL/GenBank/DDBJ databases">
        <authorList>
            <person name="Sun Q."/>
            <person name="Zhou Y."/>
        </authorList>
    </citation>
    <scope>NUCLEOTIDE SEQUENCE</scope>
    <source>
        <strain evidence="1">CGMCC 4.3508</strain>
    </source>
</reference>
<protein>
    <recommendedName>
        <fullName evidence="3">DUF4245 domain-containing protein</fullName>
    </recommendedName>
</protein>
<dbReference type="Proteomes" id="UP000638263">
    <property type="component" value="Unassembled WGS sequence"/>
</dbReference>
<accession>A0A917RTH4</accession>
<dbReference type="InterPro" id="IPR025339">
    <property type="entry name" value="DUF4245"/>
</dbReference>